<accession>A0ACB1B4D8</accession>
<sequence>MVVRLRADFLSDFSKCFFFKMCNCGNMEWSGGSLIWGLSAMDGGRTCFGWWKNMPWIVEEYDLGAFNCCVVEWKNMLLAGGKNMIWGLSAAGWWKNMPLNGGRTCFWWWKQMLILDVSLS</sequence>
<reference evidence="1" key="1">
    <citation type="submission" date="2023-11" db="EMBL/GenBank/DDBJ databases">
        <authorList>
            <person name="Poullet M."/>
        </authorList>
    </citation>
    <scope>NUCLEOTIDE SEQUENCE</scope>
    <source>
        <strain evidence="1">E1834</strain>
    </source>
</reference>
<proteinExistence type="predicted"/>
<dbReference type="Proteomes" id="UP001497535">
    <property type="component" value="Unassembled WGS sequence"/>
</dbReference>
<gene>
    <name evidence="1" type="ORF">MENTE1834_LOCUS47310</name>
</gene>
<keyword evidence="2" id="KW-1185">Reference proteome</keyword>
<dbReference type="EMBL" id="CAVMJV010000190">
    <property type="protein sequence ID" value="CAK5122670.1"/>
    <property type="molecule type" value="Genomic_DNA"/>
</dbReference>
<name>A0ACB1B4D8_MELEN</name>
<organism evidence="1 2">
    <name type="scientific">Meloidogyne enterolobii</name>
    <name type="common">Root-knot nematode worm</name>
    <name type="synonym">Meloidogyne mayaguensis</name>
    <dbReference type="NCBI Taxonomy" id="390850"/>
    <lineage>
        <taxon>Eukaryota</taxon>
        <taxon>Metazoa</taxon>
        <taxon>Ecdysozoa</taxon>
        <taxon>Nematoda</taxon>
        <taxon>Chromadorea</taxon>
        <taxon>Rhabditida</taxon>
        <taxon>Tylenchina</taxon>
        <taxon>Tylenchomorpha</taxon>
        <taxon>Tylenchoidea</taxon>
        <taxon>Meloidogynidae</taxon>
        <taxon>Meloidogyninae</taxon>
        <taxon>Meloidogyne</taxon>
    </lineage>
</organism>
<comment type="caution">
    <text evidence="1">The sequence shown here is derived from an EMBL/GenBank/DDBJ whole genome shotgun (WGS) entry which is preliminary data.</text>
</comment>
<protein>
    <submittedName>
        <fullName evidence="1">Uncharacterized protein</fullName>
    </submittedName>
</protein>
<evidence type="ECO:0000313" key="1">
    <source>
        <dbReference type="EMBL" id="CAK5122670.1"/>
    </source>
</evidence>
<evidence type="ECO:0000313" key="2">
    <source>
        <dbReference type="Proteomes" id="UP001497535"/>
    </source>
</evidence>